<feature type="domain" description="DFDF" evidence="4">
    <location>
        <begin position="368"/>
        <end position="404"/>
    </location>
</feature>
<evidence type="ECO:0000256" key="3">
    <source>
        <dbReference type="SAM" id="MobiDB-lite"/>
    </source>
</evidence>
<evidence type="ECO:0000256" key="2">
    <source>
        <dbReference type="PROSITE-ProRule" id="PRU00869"/>
    </source>
</evidence>
<dbReference type="GO" id="GO:0003729">
    <property type="term" value="F:mRNA binding"/>
    <property type="evidence" value="ECO:0007669"/>
    <property type="project" value="TreeGrafter"/>
</dbReference>
<feature type="domain" description="FFD box profile" evidence="5">
    <location>
        <begin position="436"/>
        <end position="451"/>
    </location>
</feature>
<dbReference type="GO" id="GO:0034063">
    <property type="term" value="P:stress granule assembly"/>
    <property type="evidence" value="ECO:0007669"/>
    <property type="project" value="TreeGrafter"/>
</dbReference>
<dbReference type="GO" id="GO:0000932">
    <property type="term" value="C:P-body"/>
    <property type="evidence" value="ECO:0007669"/>
    <property type="project" value="TreeGrafter"/>
</dbReference>
<keyword evidence="8" id="KW-1185">Reference proteome</keyword>
<gene>
    <name evidence="7" type="ORF">F0562_023555</name>
</gene>
<feature type="domain" description="TFG box profile" evidence="6">
    <location>
        <begin position="458"/>
        <end position="478"/>
    </location>
</feature>
<feature type="short sequence motif" description="FFD box" evidence="1">
    <location>
        <begin position="436"/>
        <end position="451"/>
    </location>
</feature>
<accession>A0A5J5BHT9</accession>
<dbReference type="GO" id="GO:0033962">
    <property type="term" value="P:P-body assembly"/>
    <property type="evidence" value="ECO:0007669"/>
    <property type="project" value="TreeGrafter"/>
</dbReference>
<evidence type="ECO:0000259" key="6">
    <source>
        <dbReference type="PROSITE" id="PS51536"/>
    </source>
</evidence>
<dbReference type="PANTHER" id="PTHR13586:SF14">
    <property type="entry name" value="PROTEIN DECAPPING 5-LIKE"/>
    <property type="match status" value="1"/>
</dbReference>
<feature type="compositionally biased region" description="Low complexity" evidence="3">
    <location>
        <begin position="190"/>
        <end position="202"/>
    </location>
</feature>
<feature type="region of interest" description="Disordered" evidence="3">
    <location>
        <begin position="406"/>
        <end position="429"/>
    </location>
</feature>
<dbReference type="SMART" id="SM01199">
    <property type="entry name" value="FDF"/>
    <property type="match status" value="1"/>
</dbReference>
<sequence>MPAYWPGSSGSSGGVSHLQQLPPSQGLAVSPPVQQQIQYPTTNAPLPGAASNFAEFSLPLLPTVCTGFSSSTSTVPPFALPSNFPIGQSTVLSSNLSPNLMPTNAPNANPTAALGSSSLLVSPLTSSSLNVNPVVPPIVEKPRSIFGPALPYQTIAQSMPSIVEPSNATHNEASIPPLATPGQLLQPGATTPSSSQSLQTSQKDIEIVQASTSESVSSDPKNAQEPAQQLPSSSATKVNGDSLQSHQSNRRHAQGRGNGQGGAALHTHHSSWGHVRGRGNGLNGAALRTDYNYRGHARGTGNGLNGAGLHPHHSNRGPSWGRENGLNGAGLHPHYSNRGPWGIENGPIGAALHTYRRDRGRGRGRGTQVSPTVTKFTEDFDFEAMNEKFNKVEVWGRLGKTNKIRLEDEEGDENDSDGDDGKYEEEDGLPKFDAKPFYVKDDFFDSLSCHTLDRESGRGRAKLSEQKRIDTETFGEFQGHRQWSWQPGAWAGWVVKGLLSWKGKWLLCWKGPRTDCLGSCHLASFCCP</sequence>
<evidence type="ECO:0000256" key="1">
    <source>
        <dbReference type="PROSITE-ProRule" id="PRU00846"/>
    </source>
</evidence>
<dbReference type="PROSITE" id="PS51536">
    <property type="entry name" value="TFG"/>
    <property type="match status" value="1"/>
</dbReference>
<dbReference type="InterPro" id="IPR025768">
    <property type="entry name" value="TFG_box"/>
</dbReference>
<dbReference type="Proteomes" id="UP000325577">
    <property type="component" value="Linkage Group LG12"/>
</dbReference>
<evidence type="ECO:0000313" key="7">
    <source>
        <dbReference type="EMBL" id="KAA8542309.1"/>
    </source>
</evidence>
<evidence type="ECO:0000259" key="4">
    <source>
        <dbReference type="PROSITE" id="PS51512"/>
    </source>
</evidence>
<feature type="compositionally biased region" description="Basic residues" evidence="3">
    <location>
        <begin position="266"/>
        <end position="277"/>
    </location>
</feature>
<protein>
    <recommendedName>
        <fullName evidence="9">DFDF domain-containing protein</fullName>
    </recommendedName>
</protein>
<dbReference type="InterPro" id="IPR019050">
    <property type="entry name" value="FDF_dom"/>
</dbReference>
<feature type="region of interest" description="Disordered" evidence="3">
    <location>
        <begin position="302"/>
        <end position="326"/>
    </location>
</feature>
<feature type="region of interest" description="Disordered" evidence="3">
    <location>
        <begin position="1"/>
        <end position="31"/>
    </location>
</feature>
<dbReference type="InterPro" id="IPR025761">
    <property type="entry name" value="FFD_box"/>
</dbReference>
<dbReference type="EMBL" id="CM018035">
    <property type="protein sequence ID" value="KAA8542309.1"/>
    <property type="molecule type" value="Genomic_DNA"/>
</dbReference>
<dbReference type="PANTHER" id="PTHR13586">
    <property type="entry name" value="SCD6 PROTEIN-RELATED"/>
    <property type="match status" value="1"/>
</dbReference>
<evidence type="ECO:0000313" key="8">
    <source>
        <dbReference type="Proteomes" id="UP000325577"/>
    </source>
</evidence>
<evidence type="ECO:0000259" key="5">
    <source>
        <dbReference type="PROSITE" id="PS51513"/>
    </source>
</evidence>
<organism evidence="7 8">
    <name type="scientific">Nyssa sinensis</name>
    <dbReference type="NCBI Taxonomy" id="561372"/>
    <lineage>
        <taxon>Eukaryota</taxon>
        <taxon>Viridiplantae</taxon>
        <taxon>Streptophyta</taxon>
        <taxon>Embryophyta</taxon>
        <taxon>Tracheophyta</taxon>
        <taxon>Spermatophyta</taxon>
        <taxon>Magnoliopsida</taxon>
        <taxon>eudicotyledons</taxon>
        <taxon>Gunneridae</taxon>
        <taxon>Pentapetalae</taxon>
        <taxon>asterids</taxon>
        <taxon>Cornales</taxon>
        <taxon>Nyssaceae</taxon>
        <taxon>Nyssa</taxon>
    </lineage>
</organism>
<dbReference type="PROSITE" id="PS51513">
    <property type="entry name" value="FFD"/>
    <property type="match status" value="1"/>
</dbReference>
<proteinExistence type="predicted"/>
<dbReference type="AlphaFoldDB" id="A0A5J5BHT9"/>
<dbReference type="Pfam" id="PF09532">
    <property type="entry name" value="FDF"/>
    <property type="match status" value="1"/>
</dbReference>
<reference evidence="7 8" key="1">
    <citation type="submission" date="2019-09" db="EMBL/GenBank/DDBJ databases">
        <title>A chromosome-level genome assembly of the Chinese tupelo Nyssa sinensis.</title>
        <authorList>
            <person name="Yang X."/>
            <person name="Kang M."/>
            <person name="Yang Y."/>
            <person name="Xiong H."/>
            <person name="Wang M."/>
            <person name="Zhang Z."/>
            <person name="Wang Z."/>
            <person name="Wu H."/>
            <person name="Ma T."/>
            <person name="Liu J."/>
            <person name="Xi Z."/>
        </authorList>
    </citation>
    <scope>NUCLEOTIDE SEQUENCE [LARGE SCALE GENOMIC DNA]</scope>
    <source>
        <strain evidence="7">J267</strain>
        <tissue evidence="7">Leaf</tissue>
    </source>
</reference>
<dbReference type="InterPro" id="IPR025762">
    <property type="entry name" value="DFDF"/>
</dbReference>
<dbReference type="PROSITE" id="PS51512">
    <property type="entry name" value="DFDF"/>
    <property type="match status" value="1"/>
</dbReference>
<feature type="region of interest" description="Disordered" evidence="3">
    <location>
        <begin position="166"/>
        <end position="278"/>
    </location>
</feature>
<dbReference type="OrthoDB" id="21539at2759"/>
<feature type="compositionally biased region" description="Acidic residues" evidence="3">
    <location>
        <begin position="407"/>
        <end position="427"/>
    </location>
</feature>
<feature type="compositionally biased region" description="Polar residues" evidence="3">
    <location>
        <begin position="209"/>
        <end position="247"/>
    </location>
</feature>
<evidence type="ECO:0008006" key="9">
    <source>
        <dbReference type="Google" id="ProtNLM"/>
    </source>
</evidence>
<feature type="short sequence motif" description="TFG box" evidence="2">
    <location>
        <begin position="458"/>
        <end position="478"/>
    </location>
</feature>
<name>A0A5J5BHT9_9ASTE</name>